<comment type="caution">
    <text evidence="1">The sequence shown here is derived from an EMBL/GenBank/DDBJ whole genome shotgun (WGS) entry which is preliminary data.</text>
</comment>
<proteinExistence type="predicted"/>
<accession>A0AA36M790</accession>
<dbReference type="EMBL" id="CATQJL010000223">
    <property type="protein sequence ID" value="CAJ0600215.1"/>
    <property type="molecule type" value="Genomic_DNA"/>
</dbReference>
<evidence type="ECO:0000313" key="1">
    <source>
        <dbReference type="EMBL" id="CAJ0600215.1"/>
    </source>
</evidence>
<gene>
    <name evidence="1" type="ORF">CYNAS_LOCUS12198</name>
</gene>
<protein>
    <submittedName>
        <fullName evidence="1">Uncharacterized protein</fullName>
    </submittedName>
</protein>
<keyword evidence="2" id="KW-1185">Reference proteome</keyword>
<dbReference type="Proteomes" id="UP001176961">
    <property type="component" value="Unassembled WGS sequence"/>
</dbReference>
<dbReference type="AlphaFoldDB" id="A0AA36M790"/>
<evidence type="ECO:0000313" key="2">
    <source>
        <dbReference type="Proteomes" id="UP001176961"/>
    </source>
</evidence>
<sequence>MFWRTISIFCYAISSYASQEWDLISELPPGQTEDGIRLQAVYKFEVSKIRVTSWFDDRCSKWEIDVSLIYIKNPPSDIDNYCTLTYLVLMCRRRKHLSHDKSWLKQTLIDYLWSGVLPLDEMSVIQNLNYH</sequence>
<organism evidence="1 2">
    <name type="scientific">Cylicocyclus nassatus</name>
    <name type="common">Nematode worm</name>
    <dbReference type="NCBI Taxonomy" id="53992"/>
    <lineage>
        <taxon>Eukaryota</taxon>
        <taxon>Metazoa</taxon>
        <taxon>Ecdysozoa</taxon>
        <taxon>Nematoda</taxon>
        <taxon>Chromadorea</taxon>
        <taxon>Rhabditida</taxon>
        <taxon>Rhabditina</taxon>
        <taxon>Rhabditomorpha</taxon>
        <taxon>Strongyloidea</taxon>
        <taxon>Strongylidae</taxon>
        <taxon>Cylicocyclus</taxon>
    </lineage>
</organism>
<reference evidence="1" key="1">
    <citation type="submission" date="2023-07" db="EMBL/GenBank/DDBJ databases">
        <authorList>
            <consortium name="CYATHOMIX"/>
        </authorList>
    </citation>
    <scope>NUCLEOTIDE SEQUENCE</scope>
    <source>
        <strain evidence="1">N/A</strain>
    </source>
</reference>
<name>A0AA36M790_CYLNA</name>